<evidence type="ECO:0000256" key="3">
    <source>
        <dbReference type="ARBA" id="ARBA00022603"/>
    </source>
</evidence>
<dbReference type="PROSITE" id="PS00092">
    <property type="entry name" value="N6_MTASE"/>
    <property type="match status" value="1"/>
</dbReference>
<evidence type="ECO:0000313" key="7">
    <source>
        <dbReference type="EMBL" id="SEN26032.1"/>
    </source>
</evidence>
<keyword evidence="1" id="KW-0963">Cytoplasm</keyword>
<proteinExistence type="predicted"/>
<dbReference type="RefSeq" id="WP_050518389.1">
    <property type="nucleotide sequence ID" value="NZ_FOCO01000010.1"/>
</dbReference>
<dbReference type="CDD" id="cd02440">
    <property type="entry name" value="AdoMet_MTases"/>
    <property type="match status" value="1"/>
</dbReference>
<evidence type="ECO:0000256" key="5">
    <source>
        <dbReference type="ARBA" id="ARBA00022691"/>
    </source>
</evidence>
<dbReference type="STRING" id="1077947.SAMN05216227_101013"/>
<keyword evidence="2" id="KW-0698">rRNA processing</keyword>
<dbReference type="GO" id="GO:0008170">
    <property type="term" value="F:N-methyltransferase activity"/>
    <property type="evidence" value="ECO:0007669"/>
    <property type="project" value="UniProtKB-ARBA"/>
</dbReference>
<sequence>MRSDRLTFALRENSLSLPDAGDILVLRPAGSDNLSALPKARLTVVQGMRPDYDAFARLGYNVLPDLPQNHRFAAALVCVPRAKAQARALLADAASAVGPKGLIIVDGQKTDGIDSLLRDLRQRFTLSDTVAKAHGKLATFQPGDDLMVDWRAKPLQLDGGFQTLPGVFSADGPDAGSALLASHFPEKLGNRIIDLGAGWGYLAHAALQNAAVKEVHLVEAEASALTCARAAITDPRAQFHWADATSFKLDRGVDTVICNPPFHTARDPDPALGEAFIRAAARLLAPHGTLWLVSNRHLPYARTIATLFREVEELGTDPRFRITRAARPHRAIP</sequence>
<dbReference type="Proteomes" id="UP000183002">
    <property type="component" value="Unassembled WGS sequence"/>
</dbReference>
<name>A0A1H8F2S1_9RHOB</name>
<gene>
    <name evidence="7" type="ORF">SAMN05216227_101013</name>
</gene>
<evidence type="ECO:0000256" key="1">
    <source>
        <dbReference type="ARBA" id="ARBA00022490"/>
    </source>
</evidence>
<keyword evidence="8" id="KW-1185">Reference proteome</keyword>
<dbReference type="InterPro" id="IPR046977">
    <property type="entry name" value="RsmC/RlmG"/>
</dbReference>
<dbReference type="EMBL" id="FOCO01000010">
    <property type="protein sequence ID" value="SEN26032.1"/>
    <property type="molecule type" value="Genomic_DNA"/>
</dbReference>
<dbReference type="GO" id="GO:0006364">
    <property type="term" value="P:rRNA processing"/>
    <property type="evidence" value="ECO:0007669"/>
    <property type="project" value="UniProtKB-KW"/>
</dbReference>
<keyword evidence="5" id="KW-0949">S-adenosyl-L-methionine</keyword>
<keyword evidence="4 7" id="KW-0808">Transferase</keyword>
<dbReference type="OrthoDB" id="9816072at2"/>
<dbReference type="InterPro" id="IPR029063">
    <property type="entry name" value="SAM-dependent_MTases_sf"/>
</dbReference>
<dbReference type="InterPro" id="IPR007848">
    <property type="entry name" value="Small_mtfrase_dom"/>
</dbReference>
<dbReference type="GO" id="GO:0003676">
    <property type="term" value="F:nucleic acid binding"/>
    <property type="evidence" value="ECO:0007669"/>
    <property type="project" value="InterPro"/>
</dbReference>
<evidence type="ECO:0000259" key="6">
    <source>
        <dbReference type="Pfam" id="PF05175"/>
    </source>
</evidence>
<evidence type="ECO:0000256" key="2">
    <source>
        <dbReference type="ARBA" id="ARBA00022552"/>
    </source>
</evidence>
<evidence type="ECO:0000256" key="4">
    <source>
        <dbReference type="ARBA" id="ARBA00022679"/>
    </source>
</evidence>
<dbReference type="GO" id="GO:0032259">
    <property type="term" value="P:methylation"/>
    <property type="evidence" value="ECO:0007669"/>
    <property type="project" value="UniProtKB-KW"/>
</dbReference>
<dbReference type="Pfam" id="PF05175">
    <property type="entry name" value="MTS"/>
    <property type="match status" value="1"/>
</dbReference>
<reference evidence="7 8" key="1">
    <citation type="submission" date="2016-10" db="EMBL/GenBank/DDBJ databases">
        <authorList>
            <person name="de Groot N.N."/>
        </authorList>
    </citation>
    <scope>NUCLEOTIDE SEQUENCE [LARGE SCALE GENOMIC DNA]</scope>
    <source>
        <strain evidence="7 8">CGMCC 1.10836</strain>
    </source>
</reference>
<dbReference type="AlphaFoldDB" id="A0A1H8F2S1"/>
<protein>
    <submittedName>
        <fullName evidence="7">16S rRNA m(2)G 1207 methyltransferase</fullName>
    </submittedName>
</protein>
<dbReference type="SUPFAM" id="SSF53335">
    <property type="entry name" value="S-adenosyl-L-methionine-dependent methyltransferases"/>
    <property type="match status" value="1"/>
</dbReference>
<dbReference type="Gene3D" id="3.40.50.150">
    <property type="entry name" value="Vaccinia Virus protein VP39"/>
    <property type="match status" value="2"/>
</dbReference>
<evidence type="ECO:0000313" key="8">
    <source>
        <dbReference type="Proteomes" id="UP000183002"/>
    </source>
</evidence>
<feature type="domain" description="Methyltransferase small" evidence="6">
    <location>
        <begin position="161"/>
        <end position="323"/>
    </location>
</feature>
<keyword evidence="3 7" id="KW-0489">Methyltransferase</keyword>
<accession>A0A1H8F2S1</accession>
<dbReference type="PANTHER" id="PTHR47816:SF4">
    <property type="entry name" value="RIBOSOMAL RNA SMALL SUBUNIT METHYLTRANSFERASE C"/>
    <property type="match status" value="1"/>
</dbReference>
<dbReference type="PANTHER" id="PTHR47816">
    <property type="entry name" value="RIBOSOMAL RNA SMALL SUBUNIT METHYLTRANSFERASE C"/>
    <property type="match status" value="1"/>
</dbReference>
<dbReference type="GO" id="GO:0008757">
    <property type="term" value="F:S-adenosylmethionine-dependent methyltransferase activity"/>
    <property type="evidence" value="ECO:0007669"/>
    <property type="project" value="InterPro"/>
</dbReference>
<dbReference type="InterPro" id="IPR002052">
    <property type="entry name" value="DNA_methylase_N6_adenine_CS"/>
</dbReference>
<organism evidence="7 8">
    <name type="scientific">Pseudorhodobacter antarcticus</name>
    <dbReference type="NCBI Taxonomy" id="1077947"/>
    <lineage>
        <taxon>Bacteria</taxon>
        <taxon>Pseudomonadati</taxon>
        <taxon>Pseudomonadota</taxon>
        <taxon>Alphaproteobacteria</taxon>
        <taxon>Rhodobacterales</taxon>
        <taxon>Paracoccaceae</taxon>
        <taxon>Pseudorhodobacter</taxon>
    </lineage>
</organism>